<dbReference type="AlphaFoldDB" id="A0A7G3GEP2"/>
<keyword evidence="1" id="KW-0472">Membrane</keyword>
<keyword evidence="1" id="KW-0812">Transmembrane</keyword>
<feature type="transmembrane region" description="Helical" evidence="1">
    <location>
        <begin position="12"/>
        <end position="37"/>
    </location>
</feature>
<geneLocation type="plasmid" evidence="2 3">
    <name>pl2</name>
</geneLocation>
<proteinExistence type="predicted"/>
<dbReference type="GeneID" id="39458522"/>
<keyword evidence="3" id="KW-1185">Reference proteome</keyword>
<evidence type="ECO:0000313" key="2">
    <source>
        <dbReference type="EMBL" id="QBC45861.1"/>
    </source>
</evidence>
<evidence type="ECO:0000313" key="3">
    <source>
        <dbReference type="Proteomes" id="UP000515917"/>
    </source>
</evidence>
<evidence type="ECO:0000256" key="1">
    <source>
        <dbReference type="SAM" id="Phobius"/>
    </source>
</evidence>
<dbReference type="EMBL" id="CP025782">
    <property type="protein sequence ID" value="QBC45861.1"/>
    <property type="molecule type" value="Genomic_DNA"/>
</dbReference>
<dbReference type="RefSeq" id="WP_130108337.1">
    <property type="nucleotide sequence ID" value="NZ_CP025782.1"/>
</dbReference>
<reference evidence="2 3" key="1">
    <citation type="submission" date="2018-01" db="EMBL/GenBank/DDBJ databases">
        <title>Genome sequence of Iodobacter sp. strain PCH194 isolated from Indian Trans-Himalaya.</title>
        <authorList>
            <person name="Kumar V."/>
            <person name="Thakur V."/>
            <person name="Kumar S."/>
            <person name="Singh D."/>
        </authorList>
    </citation>
    <scope>NUCLEOTIDE SEQUENCE [LARGE SCALE GENOMIC DNA]</scope>
    <source>
        <strain evidence="2 3">PCH194</strain>
        <plasmid evidence="2 3">pl2</plasmid>
    </source>
</reference>
<gene>
    <name evidence="2" type="ORF">C1H71_20170</name>
</gene>
<sequence length="97" mass="10657">MLAKESMANFCAEALVILIKLLGLGLIAGFLYGVHILVLSLDIVKNSLIAGSLTGIVDVALCLMFIGFALIVYAIKLRSSAMHELKKLMRRHLFRLQ</sequence>
<keyword evidence="2" id="KW-0614">Plasmid</keyword>
<accession>A0A7G3GEP2</accession>
<keyword evidence="1" id="KW-1133">Transmembrane helix</keyword>
<protein>
    <submittedName>
        <fullName evidence="2">Uncharacterized protein</fullName>
    </submittedName>
</protein>
<dbReference type="KEGG" id="ifl:C1H71_20170"/>
<dbReference type="Proteomes" id="UP000515917">
    <property type="component" value="Plasmid pl2"/>
</dbReference>
<feature type="transmembrane region" description="Helical" evidence="1">
    <location>
        <begin position="49"/>
        <end position="75"/>
    </location>
</feature>
<organism evidence="2 3">
    <name type="scientific">Iodobacter fluviatilis</name>
    <dbReference type="NCBI Taxonomy" id="537"/>
    <lineage>
        <taxon>Bacteria</taxon>
        <taxon>Pseudomonadati</taxon>
        <taxon>Pseudomonadota</taxon>
        <taxon>Betaproteobacteria</taxon>
        <taxon>Neisseriales</taxon>
        <taxon>Chitinibacteraceae</taxon>
        <taxon>Iodobacter</taxon>
    </lineage>
</organism>
<name>A0A7G3GEP2_9NEIS</name>